<organism evidence="1 2">
    <name type="scientific">Penicillium desertorum</name>
    <dbReference type="NCBI Taxonomy" id="1303715"/>
    <lineage>
        <taxon>Eukaryota</taxon>
        <taxon>Fungi</taxon>
        <taxon>Dikarya</taxon>
        <taxon>Ascomycota</taxon>
        <taxon>Pezizomycotina</taxon>
        <taxon>Eurotiomycetes</taxon>
        <taxon>Eurotiomycetidae</taxon>
        <taxon>Eurotiales</taxon>
        <taxon>Aspergillaceae</taxon>
        <taxon>Penicillium</taxon>
    </lineage>
</organism>
<evidence type="ECO:0000313" key="2">
    <source>
        <dbReference type="Proteomes" id="UP001147760"/>
    </source>
</evidence>
<gene>
    <name evidence="1" type="ORF">N7530_004314</name>
</gene>
<proteinExistence type="predicted"/>
<dbReference type="AlphaFoldDB" id="A0A9X0BQB2"/>
<keyword evidence="2" id="KW-1185">Reference proteome</keyword>
<evidence type="ECO:0000313" key="1">
    <source>
        <dbReference type="EMBL" id="KAJ5478805.1"/>
    </source>
</evidence>
<protein>
    <submittedName>
        <fullName evidence="1">Uncharacterized protein</fullName>
    </submittedName>
</protein>
<reference evidence="1" key="1">
    <citation type="submission" date="2022-12" db="EMBL/GenBank/DDBJ databases">
        <authorList>
            <person name="Petersen C."/>
        </authorList>
    </citation>
    <scope>NUCLEOTIDE SEQUENCE</scope>
    <source>
        <strain evidence="1">IBT 17660</strain>
    </source>
</reference>
<name>A0A9X0BQB2_9EURO</name>
<comment type="caution">
    <text evidence="1">The sequence shown here is derived from an EMBL/GenBank/DDBJ whole genome shotgun (WGS) entry which is preliminary data.</text>
</comment>
<dbReference type="OrthoDB" id="4425169at2759"/>
<reference evidence="1" key="2">
    <citation type="journal article" date="2023" name="IMA Fungus">
        <title>Comparative genomic study of the Penicillium genus elucidates a diverse pangenome and 15 lateral gene transfer events.</title>
        <authorList>
            <person name="Petersen C."/>
            <person name="Sorensen T."/>
            <person name="Nielsen M.R."/>
            <person name="Sondergaard T.E."/>
            <person name="Sorensen J.L."/>
            <person name="Fitzpatrick D.A."/>
            <person name="Frisvad J.C."/>
            <person name="Nielsen K.L."/>
        </authorList>
    </citation>
    <scope>NUCLEOTIDE SEQUENCE</scope>
    <source>
        <strain evidence="1">IBT 17660</strain>
    </source>
</reference>
<dbReference type="EMBL" id="JAPWDO010000003">
    <property type="protein sequence ID" value="KAJ5478805.1"/>
    <property type="molecule type" value="Genomic_DNA"/>
</dbReference>
<dbReference type="Proteomes" id="UP001147760">
    <property type="component" value="Unassembled WGS sequence"/>
</dbReference>
<sequence length="131" mass="14927">MPFTELVVLTLKTDPVTEAIFTTEVAPFLITILDIYTTPKSKYFGKILLENGNDMSGDFRLCVGLEWEDASHFITFVVLENFRTFKSIVKPHSITPLYLRDESKSKGEEIREKVLRSAAIKEARKSLDILV</sequence>
<accession>A0A9X0BQB2</accession>